<dbReference type="GO" id="GO:0005524">
    <property type="term" value="F:ATP binding"/>
    <property type="evidence" value="ECO:0007669"/>
    <property type="project" value="UniProtKB-UniRule"/>
</dbReference>
<dbReference type="EMBL" id="CP000552">
    <property type="protein sequence ID" value="ABM72159.1"/>
    <property type="molecule type" value="Genomic_DNA"/>
</dbReference>
<dbReference type="NCBIfam" id="NF045760">
    <property type="entry name" value="YtpR"/>
    <property type="match status" value="1"/>
</dbReference>
<evidence type="ECO:0000256" key="4">
    <source>
        <dbReference type="ARBA" id="ARBA00022490"/>
    </source>
</evidence>
<keyword evidence="6 15" id="KW-0436">Ligase</keyword>
<comment type="cofactor">
    <cofactor evidence="15">
        <name>Mg(2+)</name>
        <dbReference type="ChEBI" id="CHEBI:18420"/>
    </cofactor>
    <text evidence="15">Binds 2 magnesium ions per tetramer.</text>
</comment>
<gene>
    <name evidence="15 20" type="primary">pheT</name>
    <name evidence="20" type="ordered locus">P9515_09521</name>
</gene>
<dbReference type="SUPFAM" id="SSF55681">
    <property type="entry name" value="Class II aaRS and biotin synthetases"/>
    <property type="match status" value="1"/>
</dbReference>
<dbReference type="PROSITE" id="PS51483">
    <property type="entry name" value="B5"/>
    <property type="match status" value="1"/>
</dbReference>
<dbReference type="CDD" id="cd02796">
    <property type="entry name" value="tRNA_bind_bactPheRS"/>
    <property type="match status" value="1"/>
</dbReference>
<evidence type="ECO:0000259" key="17">
    <source>
        <dbReference type="PROSITE" id="PS50886"/>
    </source>
</evidence>
<evidence type="ECO:0000313" key="21">
    <source>
        <dbReference type="Proteomes" id="UP000001589"/>
    </source>
</evidence>
<dbReference type="SMART" id="SM00873">
    <property type="entry name" value="B3_4"/>
    <property type="match status" value="1"/>
</dbReference>
<dbReference type="EC" id="6.1.1.20" evidence="15"/>
<dbReference type="PANTHER" id="PTHR10947">
    <property type="entry name" value="PHENYLALANYL-TRNA SYNTHETASE BETA CHAIN AND LEUCINE-RICH REPEAT-CONTAINING PROTEIN 47"/>
    <property type="match status" value="1"/>
</dbReference>
<dbReference type="GO" id="GO:0009328">
    <property type="term" value="C:phenylalanine-tRNA ligase complex"/>
    <property type="evidence" value="ECO:0007669"/>
    <property type="project" value="TreeGrafter"/>
</dbReference>
<dbReference type="InterPro" id="IPR004532">
    <property type="entry name" value="Phe-tRNA-ligase_IIc_bsu_bact"/>
</dbReference>
<dbReference type="Pfam" id="PF03484">
    <property type="entry name" value="B5"/>
    <property type="match status" value="1"/>
</dbReference>
<dbReference type="SUPFAM" id="SSF56037">
    <property type="entry name" value="PheT/TilS domain"/>
    <property type="match status" value="1"/>
</dbReference>
<evidence type="ECO:0000313" key="20">
    <source>
        <dbReference type="EMBL" id="ABM72159.1"/>
    </source>
</evidence>
<evidence type="ECO:0000256" key="8">
    <source>
        <dbReference type="ARBA" id="ARBA00022741"/>
    </source>
</evidence>
<evidence type="ECO:0000256" key="13">
    <source>
        <dbReference type="ARBA" id="ARBA00023146"/>
    </source>
</evidence>
<dbReference type="AlphaFoldDB" id="A2BWJ8"/>
<keyword evidence="13 15" id="KW-0030">Aminoacyl-tRNA synthetase</keyword>
<keyword evidence="7 15" id="KW-0479">Metal-binding</keyword>
<evidence type="ECO:0000256" key="1">
    <source>
        <dbReference type="ARBA" id="ARBA00004496"/>
    </source>
</evidence>
<evidence type="ECO:0000256" key="3">
    <source>
        <dbReference type="ARBA" id="ARBA00011209"/>
    </source>
</evidence>
<keyword evidence="9 15" id="KW-0067">ATP-binding</keyword>
<dbReference type="Gene3D" id="3.30.56.10">
    <property type="match status" value="2"/>
</dbReference>
<dbReference type="RefSeq" id="WP_011820261.1">
    <property type="nucleotide sequence ID" value="NC_008817.1"/>
</dbReference>
<dbReference type="PROSITE" id="PS50886">
    <property type="entry name" value="TRBD"/>
    <property type="match status" value="1"/>
</dbReference>
<evidence type="ECO:0000256" key="2">
    <source>
        <dbReference type="ARBA" id="ARBA00008653"/>
    </source>
</evidence>
<keyword evidence="11 16" id="KW-0694">RNA-binding</keyword>
<keyword evidence="8 15" id="KW-0547">Nucleotide-binding</keyword>
<evidence type="ECO:0000256" key="12">
    <source>
        <dbReference type="ARBA" id="ARBA00022917"/>
    </source>
</evidence>
<dbReference type="eggNOG" id="COG0072">
    <property type="taxonomic scope" value="Bacteria"/>
</dbReference>
<dbReference type="InterPro" id="IPR005146">
    <property type="entry name" value="B3/B4_tRNA-bd"/>
</dbReference>
<dbReference type="GO" id="GO:0000049">
    <property type="term" value="F:tRNA binding"/>
    <property type="evidence" value="ECO:0007669"/>
    <property type="project" value="UniProtKB-UniRule"/>
</dbReference>
<comment type="catalytic activity">
    <reaction evidence="14 15">
        <text>tRNA(Phe) + L-phenylalanine + ATP = L-phenylalanyl-tRNA(Phe) + AMP + diphosphate + H(+)</text>
        <dbReference type="Rhea" id="RHEA:19413"/>
        <dbReference type="Rhea" id="RHEA-COMP:9668"/>
        <dbReference type="Rhea" id="RHEA-COMP:9699"/>
        <dbReference type="ChEBI" id="CHEBI:15378"/>
        <dbReference type="ChEBI" id="CHEBI:30616"/>
        <dbReference type="ChEBI" id="CHEBI:33019"/>
        <dbReference type="ChEBI" id="CHEBI:58095"/>
        <dbReference type="ChEBI" id="CHEBI:78442"/>
        <dbReference type="ChEBI" id="CHEBI:78531"/>
        <dbReference type="ChEBI" id="CHEBI:456215"/>
        <dbReference type="EC" id="6.1.1.20"/>
    </reaction>
</comment>
<sequence>MKVSQNWLKSLVDINTSPEDLSEKLSIGGFEVESLINCSENVKGVVLGKVISVVKHDNSDKLSICNVDIGSSNSLQIVCGAKNVKANIYVYVATVGVHLNAINLTIKKSEIRGTLSEGMICSLEELGIEDNSEGIAIIEEEKASKHILGTPAALLLDLNDYVYDLAITANRPDGMSVVGIAREISALLETNLNLPKIKNVYEINVHKDFDLCTEAITKKCLYSISKIVSVSGKKITPQWIKDRLDKSGINSINLLVDITNFILLEQGQPLHAFDFDKLTNLVGREVLPEDFSVRKAKENESLLCLNGEIYKLNENITIIACDDKPVAIAGVIGGLQTAVDKETSSIYLEGAVFNPVTIRKSVKEIGVRTESSSRYEKGISFKNTLNSVSRAINIIEEYFNITKPVIHTSIDLPNTEILIPLRRNRIHKLLGPLAIRNNDYEMNGQIQKRNLSDKEITDKLKLIGCKLNNKEYGWDVEVIPNRSQDLVREIDLIEEIARLIGYDMFDFNLPNPIKPGKLSSSQIALRKLKTGFIDNGFNEVLSYSLVPETNNDLIKISNPLLTETSCLRDNIWQEHIKICNQNINSGYDYCWIFEVGNIFHKKPDISQEEILNGAIYGNNKFDKWYRSSKDENLNYYEARGKLKEALTLLNISIEDKPTDSIDFLHPGRTAKLFTEGKEVGYFGEIHPKLVSNKKALKKMYLFSLKIPNILNACTRKNKWIPVYKQFPTVPKMERDINFIFNKKYLVNEIVSQIKKSGKKLLEEVNLIDVYDDNSFGNDFISYTFRLSYRDSEKTLLDSDIVDLHENIVEIIEKKFSTKLR</sequence>
<dbReference type="CDD" id="cd00769">
    <property type="entry name" value="PheRS_beta_core"/>
    <property type="match status" value="1"/>
</dbReference>
<evidence type="ECO:0000259" key="18">
    <source>
        <dbReference type="PROSITE" id="PS51447"/>
    </source>
</evidence>
<evidence type="ECO:0000256" key="5">
    <source>
        <dbReference type="ARBA" id="ARBA00022555"/>
    </source>
</evidence>
<dbReference type="FunFam" id="2.40.50.140:FF:000045">
    <property type="entry name" value="Phenylalanine--tRNA ligase beta subunit"/>
    <property type="match status" value="1"/>
</dbReference>
<dbReference type="Gene3D" id="3.30.70.380">
    <property type="entry name" value="Ferrodoxin-fold anticodon-binding domain"/>
    <property type="match status" value="1"/>
</dbReference>
<dbReference type="InterPro" id="IPR002547">
    <property type="entry name" value="tRNA-bd_dom"/>
</dbReference>
<dbReference type="InterPro" id="IPR005147">
    <property type="entry name" value="tRNA_synthase_B5-dom"/>
</dbReference>
<dbReference type="InterPro" id="IPR020825">
    <property type="entry name" value="Phe-tRNA_synthase-like_B3/B4"/>
</dbReference>
<dbReference type="InterPro" id="IPR033714">
    <property type="entry name" value="tRNA_bind_bactPheRS"/>
</dbReference>
<evidence type="ECO:0000256" key="10">
    <source>
        <dbReference type="ARBA" id="ARBA00022842"/>
    </source>
</evidence>
<feature type="domain" description="TRNA-binding" evidence="17">
    <location>
        <begin position="39"/>
        <end position="153"/>
    </location>
</feature>
<dbReference type="NCBIfam" id="TIGR00472">
    <property type="entry name" value="pheT_bact"/>
    <property type="match status" value="1"/>
</dbReference>
<dbReference type="KEGG" id="pmc:P9515_09521"/>
<reference evidence="20 21" key="1">
    <citation type="journal article" date="2007" name="PLoS Genet.">
        <title>Patterns and implications of gene gain and loss in the evolution of Prochlorococcus.</title>
        <authorList>
            <person name="Kettler G.C."/>
            <person name="Martiny A.C."/>
            <person name="Huang K."/>
            <person name="Zucker J."/>
            <person name="Coleman M.L."/>
            <person name="Rodrigue S."/>
            <person name="Chen F."/>
            <person name="Lapidus A."/>
            <person name="Ferriera S."/>
            <person name="Johnson J."/>
            <person name="Steglich C."/>
            <person name="Church G.M."/>
            <person name="Richardson P."/>
            <person name="Chisholm S.W."/>
        </authorList>
    </citation>
    <scope>NUCLEOTIDE SEQUENCE [LARGE SCALE GENOMIC DNA]</scope>
    <source>
        <strain evidence="20 21">MIT 9515</strain>
    </source>
</reference>
<dbReference type="Pfam" id="PF03483">
    <property type="entry name" value="B3_4"/>
    <property type="match status" value="1"/>
</dbReference>
<feature type="binding site" evidence="15">
    <location>
        <position position="494"/>
    </location>
    <ligand>
        <name>Mg(2+)</name>
        <dbReference type="ChEBI" id="CHEBI:18420"/>
        <note>shared with alpha subunit</note>
    </ligand>
</feature>
<dbReference type="Pfam" id="PF17759">
    <property type="entry name" value="tRNA_synthFbeta"/>
    <property type="match status" value="1"/>
</dbReference>
<dbReference type="Gene3D" id="3.50.40.10">
    <property type="entry name" value="Phenylalanyl-trna Synthetase, Chain B, domain 3"/>
    <property type="match status" value="1"/>
</dbReference>
<comment type="similarity">
    <text evidence="2 15">Belongs to the phenylalanyl-tRNA synthetase beta subunit family. Type 1 subfamily.</text>
</comment>
<dbReference type="HAMAP" id="MF_00283">
    <property type="entry name" value="Phe_tRNA_synth_beta1"/>
    <property type="match status" value="1"/>
</dbReference>
<dbReference type="PANTHER" id="PTHR10947:SF0">
    <property type="entry name" value="PHENYLALANINE--TRNA LIGASE BETA SUBUNIT"/>
    <property type="match status" value="1"/>
</dbReference>
<dbReference type="GO" id="GO:0004826">
    <property type="term" value="F:phenylalanine-tRNA ligase activity"/>
    <property type="evidence" value="ECO:0007669"/>
    <property type="project" value="UniProtKB-UniRule"/>
</dbReference>
<dbReference type="InterPro" id="IPR045060">
    <property type="entry name" value="Phe-tRNA-ligase_IIc_bsu"/>
</dbReference>
<dbReference type="InterPro" id="IPR045864">
    <property type="entry name" value="aa-tRNA-synth_II/BPL/LPL"/>
</dbReference>
<dbReference type="Proteomes" id="UP000001589">
    <property type="component" value="Chromosome"/>
</dbReference>
<dbReference type="PROSITE" id="PS51447">
    <property type="entry name" value="FDX_ACB"/>
    <property type="match status" value="1"/>
</dbReference>
<dbReference type="SUPFAM" id="SSF46955">
    <property type="entry name" value="Putative DNA-binding domain"/>
    <property type="match status" value="1"/>
</dbReference>
<keyword evidence="10 15" id="KW-0460">Magnesium</keyword>
<feature type="binding site" evidence="15">
    <location>
        <position position="495"/>
    </location>
    <ligand>
        <name>Mg(2+)</name>
        <dbReference type="ChEBI" id="CHEBI:18420"/>
        <note>shared with alpha subunit</note>
    </ligand>
</feature>
<dbReference type="SMART" id="SM00874">
    <property type="entry name" value="B5"/>
    <property type="match status" value="1"/>
</dbReference>
<dbReference type="HOGENOM" id="CLU_016891_0_0_3"/>
<dbReference type="InterPro" id="IPR009061">
    <property type="entry name" value="DNA-bd_dom_put_sf"/>
</dbReference>
<evidence type="ECO:0000256" key="9">
    <source>
        <dbReference type="ARBA" id="ARBA00022840"/>
    </source>
</evidence>
<dbReference type="SUPFAM" id="SSF50249">
    <property type="entry name" value="Nucleic acid-binding proteins"/>
    <property type="match status" value="1"/>
</dbReference>
<evidence type="ECO:0000256" key="16">
    <source>
        <dbReference type="PROSITE-ProRule" id="PRU00209"/>
    </source>
</evidence>
<keyword evidence="12 15" id="KW-0648">Protein biosynthesis</keyword>
<dbReference type="Pfam" id="PF01588">
    <property type="entry name" value="tRNA_bind"/>
    <property type="match status" value="1"/>
</dbReference>
<protein>
    <recommendedName>
        <fullName evidence="15">Phenylalanine--tRNA ligase beta subunit</fullName>
        <ecNumber evidence="15">6.1.1.20</ecNumber>
    </recommendedName>
    <alternativeName>
        <fullName evidence="15">Phenylalanyl-tRNA synthetase beta subunit</fullName>
        <shortName evidence="15">PheRS</shortName>
    </alternativeName>
</protein>
<dbReference type="Gene3D" id="2.40.50.140">
    <property type="entry name" value="Nucleic acid-binding proteins"/>
    <property type="match status" value="1"/>
</dbReference>
<dbReference type="InterPro" id="IPR036690">
    <property type="entry name" value="Fdx_antiC-bd_sf"/>
</dbReference>
<dbReference type="GO" id="GO:0000287">
    <property type="term" value="F:magnesium ion binding"/>
    <property type="evidence" value="ECO:0007669"/>
    <property type="project" value="UniProtKB-UniRule"/>
</dbReference>
<comment type="subcellular location">
    <subcellularLocation>
        <location evidence="1 15">Cytoplasm</location>
    </subcellularLocation>
</comment>
<evidence type="ECO:0000256" key="6">
    <source>
        <dbReference type="ARBA" id="ARBA00022598"/>
    </source>
</evidence>
<dbReference type="STRING" id="167542.P9515_09521"/>
<dbReference type="GO" id="GO:0006432">
    <property type="term" value="P:phenylalanyl-tRNA aminoacylation"/>
    <property type="evidence" value="ECO:0007669"/>
    <property type="project" value="UniProtKB-UniRule"/>
</dbReference>
<organism evidence="20 21">
    <name type="scientific">Prochlorococcus marinus (strain MIT 9515)</name>
    <dbReference type="NCBI Taxonomy" id="167542"/>
    <lineage>
        <taxon>Bacteria</taxon>
        <taxon>Bacillati</taxon>
        <taxon>Cyanobacteriota</taxon>
        <taxon>Cyanophyceae</taxon>
        <taxon>Synechococcales</taxon>
        <taxon>Prochlorococcaceae</taxon>
        <taxon>Prochlorococcus</taxon>
    </lineage>
</organism>
<dbReference type="Pfam" id="PF03147">
    <property type="entry name" value="FDX-ACB"/>
    <property type="match status" value="1"/>
</dbReference>
<dbReference type="SMART" id="SM00896">
    <property type="entry name" value="FDX-ACB"/>
    <property type="match status" value="1"/>
</dbReference>
<proteinExistence type="inferred from homology"/>
<evidence type="ECO:0000256" key="7">
    <source>
        <dbReference type="ARBA" id="ARBA00022723"/>
    </source>
</evidence>
<dbReference type="InterPro" id="IPR005121">
    <property type="entry name" value="Fdx_antiC-bd"/>
</dbReference>
<dbReference type="SUPFAM" id="SSF54991">
    <property type="entry name" value="Anticodon-binding domain of PheRS"/>
    <property type="match status" value="1"/>
</dbReference>
<feature type="domain" description="B5" evidence="19">
    <location>
        <begin position="414"/>
        <end position="507"/>
    </location>
</feature>
<dbReference type="OrthoDB" id="9805455at2"/>
<accession>A2BWJ8</accession>
<comment type="subunit">
    <text evidence="3 15">Tetramer of two alpha and two beta subunits.</text>
</comment>
<dbReference type="GeneID" id="60201008"/>
<evidence type="ECO:0000256" key="11">
    <source>
        <dbReference type="ARBA" id="ARBA00022884"/>
    </source>
</evidence>
<keyword evidence="5 16" id="KW-0820">tRNA-binding</keyword>
<feature type="domain" description="FDX-ACB" evidence="18">
    <location>
        <begin position="727"/>
        <end position="820"/>
    </location>
</feature>
<feature type="binding site" evidence="15">
    <location>
        <position position="485"/>
    </location>
    <ligand>
        <name>Mg(2+)</name>
        <dbReference type="ChEBI" id="CHEBI:18420"/>
        <note>shared with alpha subunit</note>
    </ligand>
</feature>
<dbReference type="Gene3D" id="3.30.930.10">
    <property type="entry name" value="Bira Bifunctional Protein, Domain 2"/>
    <property type="match status" value="1"/>
</dbReference>
<dbReference type="InterPro" id="IPR012340">
    <property type="entry name" value="NA-bd_OB-fold"/>
</dbReference>
<name>A2BWJ8_PROM5</name>
<evidence type="ECO:0000256" key="15">
    <source>
        <dbReference type="HAMAP-Rule" id="MF_00283"/>
    </source>
</evidence>
<evidence type="ECO:0000256" key="14">
    <source>
        <dbReference type="ARBA" id="ARBA00049255"/>
    </source>
</evidence>
<feature type="binding site" evidence="15">
    <location>
        <position position="491"/>
    </location>
    <ligand>
        <name>Mg(2+)</name>
        <dbReference type="ChEBI" id="CHEBI:18420"/>
        <note>shared with alpha subunit</note>
    </ligand>
</feature>
<keyword evidence="4 15" id="KW-0963">Cytoplasm</keyword>
<evidence type="ECO:0000259" key="19">
    <source>
        <dbReference type="PROSITE" id="PS51483"/>
    </source>
</evidence>
<dbReference type="InterPro" id="IPR041616">
    <property type="entry name" value="PheRS_beta_core"/>
</dbReference>